<keyword evidence="4 8" id="KW-0406">Ion transport</keyword>
<dbReference type="NCBIfam" id="NF004402">
    <property type="entry name" value="PRK05758.2-2"/>
    <property type="match status" value="1"/>
</dbReference>
<dbReference type="OrthoDB" id="9802471at2"/>
<dbReference type="GO" id="GO:0005886">
    <property type="term" value="C:plasma membrane"/>
    <property type="evidence" value="ECO:0007669"/>
    <property type="project" value="UniProtKB-SubCell"/>
</dbReference>
<comment type="caution">
    <text evidence="9">The sequence shown here is derived from an EMBL/GenBank/DDBJ whole genome shotgun (WGS) entry which is preliminary data.</text>
</comment>
<dbReference type="RefSeq" id="WP_157337953.1">
    <property type="nucleotide sequence ID" value="NZ_RHLK01000013.1"/>
</dbReference>
<evidence type="ECO:0000256" key="4">
    <source>
        <dbReference type="ARBA" id="ARBA00023065"/>
    </source>
</evidence>
<keyword evidence="8" id="KW-1003">Cell membrane</keyword>
<comment type="function">
    <text evidence="8">This protein is part of the stalk that links CF(0) to CF(1). It either transmits conformational changes from CF(0) to CF(1) or is implicated in proton conduction.</text>
</comment>
<dbReference type="PRINTS" id="PR00125">
    <property type="entry name" value="ATPASEDELTA"/>
</dbReference>
<comment type="function">
    <text evidence="8">F(1)F(0) ATP synthase produces ATP from ADP in the presence of a proton or sodium gradient. F-type ATPases consist of two structural domains, F(1) containing the extramembraneous catalytic core and F(0) containing the membrane proton channel, linked together by a central stalk and a peripheral stalk. During catalysis, ATP synthesis in the catalytic domain of F(1) is coupled via a rotary mechanism of the central stalk subunits to proton translocation.</text>
</comment>
<dbReference type="GO" id="GO:0045259">
    <property type="term" value="C:proton-transporting ATP synthase complex"/>
    <property type="evidence" value="ECO:0007669"/>
    <property type="project" value="UniProtKB-KW"/>
</dbReference>
<dbReference type="Gene3D" id="1.10.520.20">
    <property type="entry name" value="N-terminal domain of the delta subunit of the F1F0-ATP synthase"/>
    <property type="match status" value="1"/>
</dbReference>
<dbReference type="EMBL" id="RHLK01000013">
    <property type="protein sequence ID" value="MVP01498.1"/>
    <property type="molecule type" value="Genomic_DNA"/>
</dbReference>
<comment type="similarity">
    <text evidence="8">Belongs to the ATPase delta chain family.</text>
</comment>
<keyword evidence="2 8" id="KW-0813">Transport</keyword>
<organism evidence="9 10">
    <name type="scientific">Paenibacillus lutrae</name>
    <dbReference type="NCBI Taxonomy" id="2078573"/>
    <lineage>
        <taxon>Bacteria</taxon>
        <taxon>Bacillati</taxon>
        <taxon>Bacillota</taxon>
        <taxon>Bacilli</taxon>
        <taxon>Bacillales</taxon>
        <taxon>Paenibacillaceae</taxon>
        <taxon>Paenibacillus</taxon>
    </lineage>
</organism>
<evidence type="ECO:0000256" key="7">
    <source>
        <dbReference type="ARBA" id="ARBA00023310"/>
    </source>
</evidence>
<keyword evidence="3 8" id="KW-0375">Hydrogen ion transport</keyword>
<evidence type="ECO:0000313" key="9">
    <source>
        <dbReference type="EMBL" id="MVP01498.1"/>
    </source>
</evidence>
<dbReference type="NCBIfam" id="NF004403">
    <property type="entry name" value="PRK05758.2-4"/>
    <property type="match status" value="1"/>
</dbReference>
<sequence length="182" mass="20203">MSDIVVAKRYARALFEAAKEQNAVAQVETELNEVVQTVQNHAELRKVLDHPNIDVPAKRQLMSSIFAGRLSPLVQNIINLLIDRRRQSLLPIVLSDFVQISNESLGQADATVYTALPLTEAQVKEIAEQFSRMTGKQIRVQTVIDPSLLGGITVRIGDRLYDGSLAGKLERLEKSLKQAQAM</sequence>
<dbReference type="GO" id="GO:0046933">
    <property type="term" value="F:proton-transporting ATP synthase activity, rotational mechanism"/>
    <property type="evidence" value="ECO:0007669"/>
    <property type="project" value="UniProtKB-UniRule"/>
</dbReference>
<dbReference type="PROSITE" id="PS00389">
    <property type="entry name" value="ATPASE_DELTA"/>
    <property type="match status" value="1"/>
</dbReference>
<proteinExistence type="inferred from homology"/>
<comment type="subcellular location">
    <subcellularLocation>
        <location evidence="8">Cell membrane</location>
        <topology evidence="8">Peripheral membrane protein</topology>
    </subcellularLocation>
    <subcellularLocation>
        <location evidence="1">Membrane</location>
    </subcellularLocation>
</comment>
<evidence type="ECO:0000256" key="5">
    <source>
        <dbReference type="ARBA" id="ARBA00023136"/>
    </source>
</evidence>
<evidence type="ECO:0000256" key="2">
    <source>
        <dbReference type="ARBA" id="ARBA00022448"/>
    </source>
</evidence>
<evidence type="ECO:0000256" key="6">
    <source>
        <dbReference type="ARBA" id="ARBA00023196"/>
    </source>
</evidence>
<keyword evidence="6 8" id="KW-0139">CF(1)</keyword>
<dbReference type="InterPro" id="IPR026015">
    <property type="entry name" value="ATP_synth_OSCP/delta_N_sf"/>
</dbReference>
<dbReference type="PANTHER" id="PTHR11910">
    <property type="entry name" value="ATP SYNTHASE DELTA CHAIN"/>
    <property type="match status" value="1"/>
</dbReference>
<dbReference type="HAMAP" id="MF_01416">
    <property type="entry name" value="ATP_synth_delta_bact"/>
    <property type="match status" value="1"/>
</dbReference>
<dbReference type="InterPro" id="IPR020781">
    <property type="entry name" value="ATPase_OSCP/d_CS"/>
</dbReference>
<dbReference type="NCBIfam" id="TIGR01145">
    <property type="entry name" value="ATP_synt_delta"/>
    <property type="match status" value="1"/>
</dbReference>
<keyword evidence="7 8" id="KW-0066">ATP synthesis</keyword>
<dbReference type="AlphaFoldDB" id="A0A7X3FKQ2"/>
<evidence type="ECO:0000256" key="8">
    <source>
        <dbReference type="HAMAP-Rule" id="MF_01416"/>
    </source>
</evidence>
<evidence type="ECO:0000256" key="3">
    <source>
        <dbReference type="ARBA" id="ARBA00022781"/>
    </source>
</evidence>
<keyword evidence="5 8" id="KW-0472">Membrane</keyword>
<dbReference type="Proteomes" id="UP000490800">
    <property type="component" value="Unassembled WGS sequence"/>
</dbReference>
<accession>A0A7X3FKQ2</accession>
<evidence type="ECO:0000313" key="10">
    <source>
        <dbReference type="Proteomes" id="UP000490800"/>
    </source>
</evidence>
<protein>
    <recommendedName>
        <fullName evidence="8">ATP synthase subunit delta</fullName>
    </recommendedName>
    <alternativeName>
        <fullName evidence="8">ATP synthase F(1) sector subunit delta</fullName>
    </alternativeName>
    <alternativeName>
        <fullName evidence="8">F-type ATPase subunit delta</fullName>
        <shortName evidence="8">F-ATPase subunit delta</shortName>
    </alternativeName>
</protein>
<dbReference type="Pfam" id="PF00213">
    <property type="entry name" value="OSCP"/>
    <property type="match status" value="1"/>
</dbReference>
<reference evidence="9 10" key="1">
    <citation type="journal article" date="2019" name="Microorganisms">
        <title>Paenibacillus lutrae sp. nov., A Chitinolytic Species Isolated from A River Otter in Castril Natural Park, Granada, Spain.</title>
        <authorList>
            <person name="Rodriguez M."/>
            <person name="Reina J.C."/>
            <person name="Bejar V."/>
            <person name="Llamas I."/>
        </authorList>
    </citation>
    <scope>NUCLEOTIDE SEQUENCE [LARGE SCALE GENOMIC DNA]</scope>
    <source>
        <strain evidence="9 10">N10</strain>
    </source>
</reference>
<gene>
    <name evidence="8" type="primary">atpH</name>
    <name evidence="9" type="ORF">EDM21_18565</name>
</gene>
<keyword evidence="10" id="KW-1185">Reference proteome</keyword>
<dbReference type="SUPFAM" id="SSF47928">
    <property type="entry name" value="N-terminal domain of the delta subunit of the F1F0-ATP synthase"/>
    <property type="match status" value="1"/>
</dbReference>
<dbReference type="InterPro" id="IPR000711">
    <property type="entry name" value="ATPase_OSCP/dsu"/>
</dbReference>
<name>A0A7X3FKQ2_9BACL</name>
<evidence type="ECO:0000256" key="1">
    <source>
        <dbReference type="ARBA" id="ARBA00004370"/>
    </source>
</evidence>